<gene>
    <name evidence="2" type="ORF">HYPSUDRAFT_76808</name>
</gene>
<sequence length="129" mass="13174">MLFNFAAVLVAATSIAASAVPFRRQASNEVTCSLVVGPETPVTTCTNLAAEFNLLIARNLGTDAGGGVVNIDNGGAMFLPNANGTFSVQETFSDSVLTAAQTAAIIEGWVGEVKGGSTMDWIVEAASCT</sequence>
<accession>A0A0D2PW53</accession>
<protein>
    <submittedName>
        <fullName evidence="2">Uncharacterized protein</fullName>
    </submittedName>
</protein>
<proteinExistence type="predicted"/>
<feature type="signal peptide" evidence="1">
    <location>
        <begin position="1"/>
        <end position="19"/>
    </location>
</feature>
<evidence type="ECO:0000313" key="2">
    <source>
        <dbReference type="EMBL" id="KJA23690.1"/>
    </source>
</evidence>
<reference evidence="3" key="1">
    <citation type="submission" date="2014-04" db="EMBL/GenBank/DDBJ databases">
        <title>Evolutionary Origins and Diversification of the Mycorrhizal Mutualists.</title>
        <authorList>
            <consortium name="DOE Joint Genome Institute"/>
            <consortium name="Mycorrhizal Genomics Consortium"/>
            <person name="Kohler A."/>
            <person name="Kuo A."/>
            <person name="Nagy L.G."/>
            <person name="Floudas D."/>
            <person name="Copeland A."/>
            <person name="Barry K.W."/>
            <person name="Cichocki N."/>
            <person name="Veneault-Fourrey C."/>
            <person name="LaButti K."/>
            <person name="Lindquist E.A."/>
            <person name="Lipzen A."/>
            <person name="Lundell T."/>
            <person name="Morin E."/>
            <person name="Murat C."/>
            <person name="Riley R."/>
            <person name="Ohm R."/>
            <person name="Sun H."/>
            <person name="Tunlid A."/>
            <person name="Henrissat B."/>
            <person name="Grigoriev I.V."/>
            <person name="Hibbett D.S."/>
            <person name="Martin F."/>
        </authorList>
    </citation>
    <scope>NUCLEOTIDE SEQUENCE [LARGE SCALE GENOMIC DNA]</scope>
    <source>
        <strain evidence="3">FD-334 SS-4</strain>
    </source>
</reference>
<keyword evidence="1" id="KW-0732">Signal</keyword>
<dbReference type="Proteomes" id="UP000054270">
    <property type="component" value="Unassembled WGS sequence"/>
</dbReference>
<dbReference type="OrthoDB" id="3018247at2759"/>
<evidence type="ECO:0000313" key="3">
    <source>
        <dbReference type="Proteomes" id="UP000054270"/>
    </source>
</evidence>
<organism evidence="2 3">
    <name type="scientific">Hypholoma sublateritium (strain FD-334 SS-4)</name>
    <dbReference type="NCBI Taxonomy" id="945553"/>
    <lineage>
        <taxon>Eukaryota</taxon>
        <taxon>Fungi</taxon>
        <taxon>Dikarya</taxon>
        <taxon>Basidiomycota</taxon>
        <taxon>Agaricomycotina</taxon>
        <taxon>Agaricomycetes</taxon>
        <taxon>Agaricomycetidae</taxon>
        <taxon>Agaricales</taxon>
        <taxon>Agaricineae</taxon>
        <taxon>Strophariaceae</taxon>
        <taxon>Hypholoma</taxon>
    </lineage>
</organism>
<dbReference type="EMBL" id="KN817541">
    <property type="protein sequence ID" value="KJA23690.1"/>
    <property type="molecule type" value="Genomic_DNA"/>
</dbReference>
<dbReference type="AlphaFoldDB" id="A0A0D2PW53"/>
<keyword evidence="3" id="KW-1185">Reference proteome</keyword>
<name>A0A0D2PW53_HYPSF</name>
<feature type="chain" id="PRO_5002265999" evidence="1">
    <location>
        <begin position="20"/>
        <end position="129"/>
    </location>
</feature>
<evidence type="ECO:0000256" key="1">
    <source>
        <dbReference type="SAM" id="SignalP"/>
    </source>
</evidence>